<evidence type="ECO:0000313" key="3">
    <source>
        <dbReference type="EMBL" id="OTF74632.1"/>
    </source>
</evidence>
<sequence length="122" mass="14253">MIDSNQTLPTLTQNNSDNNNDDECKEFNDNDYYYIDGADPDKSNWMRFVNPAYSSIAQNLVACQVEQAIYFYTIRPIPPDQELLVWYCREFAQRLNYPLTGEQMMLRIPTTIIHVTNIKSES</sequence>
<reference evidence="3 4" key="1">
    <citation type="submission" date="2017-03" db="EMBL/GenBank/DDBJ databases">
        <title>Genome Survey of Euroglyphus maynei.</title>
        <authorList>
            <person name="Arlian L.G."/>
            <person name="Morgan M.S."/>
            <person name="Rider S.D."/>
        </authorList>
    </citation>
    <scope>NUCLEOTIDE SEQUENCE [LARGE SCALE GENOMIC DNA]</scope>
    <source>
        <strain evidence="3">Arlian Lab</strain>
        <tissue evidence="3">Whole body</tissue>
    </source>
</reference>
<dbReference type="GO" id="GO:0008170">
    <property type="term" value="F:N-methyltransferase activity"/>
    <property type="evidence" value="ECO:0007669"/>
    <property type="project" value="UniProtKB-ARBA"/>
</dbReference>
<evidence type="ECO:0000313" key="4">
    <source>
        <dbReference type="Proteomes" id="UP000194236"/>
    </source>
</evidence>
<accession>A0A1Y3B1D4</accession>
<gene>
    <name evidence="3" type="ORF">BLA29_008007</name>
</gene>
<comment type="caution">
    <text evidence="3">The sequence shown here is derived from an EMBL/GenBank/DDBJ whole genome shotgun (WGS) entry which is preliminary data.</text>
</comment>
<keyword evidence="3" id="KW-0489">Methyltransferase</keyword>
<organism evidence="3 4">
    <name type="scientific">Euroglyphus maynei</name>
    <name type="common">Mayne's house dust mite</name>
    <dbReference type="NCBI Taxonomy" id="6958"/>
    <lineage>
        <taxon>Eukaryota</taxon>
        <taxon>Metazoa</taxon>
        <taxon>Ecdysozoa</taxon>
        <taxon>Arthropoda</taxon>
        <taxon>Chelicerata</taxon>
        <taxon>Arachnida</taxon>
        <taxon>Acari</taxon>
        <taxon>Acariformes</taxon>
        <taxon>Sarcoptiformes</taxon>
        <taxon>Astigmata</taxon>
        <taxon>Psoroptidia</taxon>
        <taxon>Analgoidea</taxon>
        <taxon>Pyroglyphidae</taxon>
        <taxon>Pyroglyphinae</taxon>
        <taxon>Euroglyphus</taxon>
    </lineage>
</organism>
<dbReference type="GO" id="GO:0008276">
    <property type="term" value="F:protein methyltransferase activity"/>
    <property type="evidence" value="ECO:0007669"/>
    <property type="project" value="UniProtKB-ARBA"/>
</dbReference>
<evidence type="ECO:0000259" key="2">
    <source>
        <dbReference type="PROSITE" id="PS50280"/>
    </source>
</evidence>
<dbReference type="AlphaFoldDB" id="A0A1Y3B1D4"/>
<keyword evidence="3" id="KW-0808">Transferase</keyword>
<dbReference type="Gene3D" id="2.170.270.10">
    <property type="entry name" value="SET domain"/>
    <property type="match status" value="1"/>
</dbReference>
<evidence type="ECO:0000256" key="1">
    <source>
        <dbReference type="SAM" id="MobiDB-lite"/>
    </source>
</evidence>
<proteinExistence type="predicted"/>
<dbReference type="InterPro" id="IPR046341">
    <property type="entry name" value="SET_dom_sf"/>
</dbReference>
<dbReference type="GO" id="GO:0032259">
    <property type="term" value="P:methylation"/>
    <property type="evidence" value="ECO:0007669"/>
    <property type="project" value="UniProtKB-KW"/>
</dbReference>
<dbReference type="Pfam" id="PF21549">
    <property type="entry name" value="PRDM2_PR"/>
    <property type="match status" value="1"/>
</dbReference>
<dbReference type="EMBL" id="MUJZ01046127">
    <property type="protein sequence ID" value="OTF74632.1"/>
    <property type="molecule type" value="Genomic_DNA"/>
</dbReference>
<name>A0A1Y3B1D4_EURMA</name>
<dbReference type="Proteomes" id="UP000194236">
    <property type="component" value="Unassembled WGS sequence"/>
</dbReference>
<dbReference type="GO" id="GO:0008757">
    <property type="term" value="F:S-adenosylmethionine-dependent methyltransferase activity"/>
    <property type="evidence" value="ECO:0007669"/>
    <property type="project" value="UniProtKB-ARBA"/>
</dbReference>
<dbReference type="InterPro" id="IPR001214">
    <property type="entry name" value="SET_dom"/>
</dbReference>
<feature type="region of interest" description="Disordered" evidence="1">
    <location>
        <begin position="1"/>
        <end position="24"/>
    </location>
</feature>
<keyword evidence="4" id="KW-1185">Reference proteome</keyword>
<feature type="domain" description="SET" evidence="2">
    <location>
        <begin position="1"/>
        <end position="88"/>
    </location>
</feature>
<dbReference type="SUPFAM" id="SSF82199">
    <property type="entry name" value="SET domain"/>
    <property type="match status" value="1"/>
</dbReference>
<protein>
    <submittedName>
        <fullName evidence="3">Protein lysine methyltransferase-like protein</fullName>
    </submittedName>
</protein>
<dbReference type="PROSITE" id="PS50280">
    <property type="entry name" value="SET"/>
    <property type="match status" value="1"/>
</dbReference>
<dbReference type="OrthoDB" id="7327383at2759"/>
<feature type="compositionally biased region" description="Polar residues" evidence="1">
    <location>
        <begin position="1"/>
        <end position="18"/>
    </location>
</feature>